<protein>
    <submittedName>
        <fullName evidence="1">Uncharacterized protein</fullName>
    </submittedName>
</protein>
<reference evidence="1 2" key="1">
    <citation type="journal article" date="2013" name="BMC Genomics">
        <title>Reconstruction of the lipid metabolism for the microalga Monoraphidium neglectum from its genome sequence reveals characteristics suitable for biofuel production.</title>
        <authorList>
            <person name="Bogen C."/>
            <person name="Al-Dilaimi A."/>
            <person name="Albersmeier A."/>
            <person name="Wichmann J."/>
            <person name="Grundmann M."/>
            <person name="Rupp O."/>
            <person name="Lauersen K.J."/>
            <person name="Blifernez-Klassen O."/>
            <person name="Kalinowski J."/>
            <person name="Goesmann A."/>
            <person name="Mussgnug J.H."/>
            <person name="Kruse O."/>
        </authorList>
    </citation>
    <scope>NUCLEOTIDE SEQUENCE [LARGE SCALE GENOMIC DNA]</scope>
    <source>
        <strain evidence="1 2">SAG 48.87</strain>
    </source>
</reference>
<gene>
    <name evidence="1" type="ORF">MNEG_14345</name>
</gene>
<dbReference type="KEGG" id="mng:MNEG_14345"/>
<name>A0A0D2LVJ9_9CHLO</name>
<sequence>MLGDPELDVLAGILVKFCRRKAGGRGGLSCNVTSTATALGISQADAKEALRRAATAAACQLREADALRLLLQHHAPARLEYPRAACPACGALESLTVKRLCHAAILTAHHELAPCLEVVQSCTACGAHVYPRHYTLKKGSAAARARRVVALAIEELPFIEAVQG</sequence>
<evidence type="ECO:0000313" key="1">
    <source>
        <dbReference type="EMBL" id="KIY93616.1"/>
    </source>
</evidence>
<keyword evidence="2" id="KW-1185">Reference proteome</keyword>
<organism evidence="1 2">
    <name type="scientific">Monoraphidium neglectum</name>
    <dbReference type="NCBI Taxonomy" id="145388"/>
    <lineage>
        <taxon>Eukaryota</taxon>
        <taxon>Viridiplantae</taxon>
        <taxon>Chlorophyta</taxon>
        <taxon>core chlorophytes</taxon>
        <taxon>Chlorophyceae</taxon>
        <taxon>CS clade</taxon>
        <taxon>Sphaeropleales</taxon>
        <taxon>Selenastraceae</taxon>
        <taxon>Monoraphidium</taxon>
    </lineage>
</organism>
<dbReference type="OrthoDB" id="10686055at2759"/>
<accession>A0A0D2LVJ9</accession>
<dbReference type="AlphaFoldDB" id="A0A0D2LVJ9"/>
<dbReference type="Proteomes" id="UP000054498">
    <property type="component" value="Unassembled WGS sequence"/>
</dbReference>
<evidence type="ECO:0000313" key="2">
    <source>
        <dbReference type="Proteomes" id="UP000054498"/>
    </source>
</evidence>
<dbReference type="RefSeq" id="XP_013892636.1">
    <property type="nucleotide sequence ID" value="XM_014037182.1"/>
</dbReference>
<dbReference type="GeneID" id="25731898"/>
<dbReference type="EMBL" id="KK104637">
    <property type="protein sequence ID" value="KIY93616.1"/>
    <property type="molecule type" value="Genomic_DNA"/>
</dbReference>
<proteinExistence type="predicted"/>